<gene>
    <name evidence="2" type="ORF">K1Y79_11555</name>
</gene>
<name>A0ABS7GBB9_9BACT</name>
<protein>
    <submittedName>
        <fullName evidence="2">Uncharacterized protein</fullName>
    </submittedName>
</protein>
<accession>A0ABS7GBB9</accession>
<dbReference type="Proteomes" id="UP000812961">
    <property type="component" value="Unassembled WGS sequence"/>
</dbReference>
<feature type="chain" id="PRO_5045681911" evidence="1">
    <location>
        <begin position="20"/>
        <end position="159"/>
    </location>
</feature>
<evidence type="ECO:0000313" key="3">
    <source>
        <dbReference type="Proteomes" id="UP000812961"/>
    </source>
</evidence>
<comment type="caution">
    <text evidence="2">The sequence shown here is derived from an EMBL/GenBank/DDBJ whole genome shotgun (WGS) entry which is preliminary data.</text>
</comment>
<evidence type="ECO:0000313" key="2">
    <source>
        <dbReference type="EMBL" id="MBW8684967.1"/>
    </source>
</evidence>
<dbReference type="RefSeq" id="WP_220250169.1">
    <property type="nucleotide sequence ID" value="NZ_JAICCF010000002.1"/>
</dbReference>
<proteinExistence type="predicted"/>
<dbReference type="EMBL" id="JAICCF010000002">
    <property type="protein sequence ID" value="MBW8684967.1"/>
    <property type="molecule type" value="Genomic_DNA"/>
</dbReference>
<organism evidence="2 3">
    <name type="scientific">Chitinophaga rhizophila</name>
    <dbReference type="NCBI Taxonomy" id="2866212"/>
    <lineage>
        <taxon>Bacteria</taxon>
        <taxon>Pseudomonadati</taxon>
        <taxon>Bacteroidota</taxon>
        <taxon>Chitinophagia</taxon>
        <taxon>Chitinophagales</taxon>
        <taxon>Chitinophagaceae</taxon>
        <taxon>Chitinophaga</taxon>
    </lineage>
</organism>
<sequence length="159" mass="18206">MRIMLFALLLITKFSTAQPAVVNDYIKAHLPSWQLCRNEDYPASFWSFYSRESLPFFTAVDINDDNRVDYGVLIRQRQEIRLLIILSDHAGYTHYLSDTLAGTTLDYCLLPAPPGRIDIAFPAISSLILTANGINLMKMENRMCIYYWNGASIDIFKTL</sequence>
<evidence type="ECO:0000256" key="1">
    <source>
        <dbReference type="SAM" id="SignalP"/>
    </source>
</evidence>
<keyword evidence="3" id="KW-1185">Reference proteome</keyword>
<keyword evidence="1" id="KW-0732">Signal</keyword>
<reference evidence="2 3" key="1">
    <citation type="submission" date="2021-08" db="EMBL/GenBank/DDBJ databases">
        <title>The genome sequence of Chitinophaga sp. B61.</title>
        <authorList>
            <person name="Zhang X."/>
        </authorList>
    </citation>
    <scope>NUCLEOTIDE SEQUENCE [LARGE SCALE GENOMIC DNA]</scope>
    <source>
        <strain evidence="2 3">B61</strain>
    </source>
</reference>
<feature type="signal peptide" evidence="1">
    <location>
        <begin position="1"/>
        <end position="19"/>
    </location>
</feature>